<dbReference type="OrthoDB" id="3284378at2"/>
<dbReference type="RefSeq" id="WP_085078220.1">
    <property type="nucleotide sequence ID" value="NZ_JACKRZ010000432.1"/>
</dbReference>
<dbReference type="PANTHER" id="PTHR43244">
    <property type="match status" value="1"/>
</dbReference>
<evidence type="ECO:0000313" key="5">
    <source>
        <dbReference type="Proteomes" id="UP000193529"/>
    </source>
</evidence>
<dbReference type="GO" id="GO:0016705">
    <property type="term" value="F:oxidoreductase activity, acting on paired donors, with incorporation or reduction of molecular oxygen"/>
    <property type="evidence" value="ECO:0007669"/>
    <property type="project" value="InterPro"/>
</dbReference>
<sequence>MKHGISLPIYNTSITEIPALAVAADRAGFDSLWSYEVYSSPFVTLAAAAFNTRNITLGTGLATASTRHPMLIANAAADVDQYSGGRMLLGIGPGLPEVTISAGASPAKGLSLMREYIDHVRACWDLLHTGEAGGFQGEFNSSVVTPAPPVGLFGRQLQRPRIPIYLAALRPKMIELAGEKAEGVLGCFYTPRFMDEVVRPRLATGAVRAGRPVSDIDVVSYIICSIHDDREEAYRRARIHVGAYCATPGFDFLVAQHDLQDDQAAVRQAVFSQGPVGLETTSDRLVEAFSITGTPDEVRDKAKQYDGVLPHILLHPPSLLPVRPEETRESFAAILDLFGCDAAATDRSPTAEDSDTTVNPSAKPTAVKAGL</sequence>
<name>A0A1X1ZQ72_9MYCO</name>
<comment type="caution">
    <text evidence="4">The sequence shown here is derived from an EMBL/GenBank/DDBJ whole genome shotgun (WGS) entry which is preliminary data.</text>
</comment>
<dbReference type="PANTHER" id="PTHR43244:SF1">
    <property type="entry name" value="5,10-METHYLENETETRAHYDROMETHANOPTERIN REDUCTASE"/>
    <property type="match status" value="1"/>
</dbReference>
<dbReference type="InterPro" id="IPR050564">
    <property type="entry name" value="F420-G6PD/mer"/>
</dbReference>
<organism evidence="4 5">
    <name type="scientific">Mycobacterium palustre</name>
    <dbReference type="NCBI Taxonomy" id="153971"/>
    <lineage>
        <taxon>Bacteria</taxon>
        <taxon>Bacillati</taxon>
        <taxon>Actinomycetota</taxon>
        <taxon>Actinomycetes</taxon>
        <taxon>Mycobacteriales</taxon>
        <taxon>Mycobacteriaceae</taxon>
        <taxon>Mycobacterium</taxon>
        <taxon>Mycobacterium simiae complex</taxon>
    </lineage>
</organism>
<keyword evidence="5" id="KW-1185">Reference proteome</keyword>
<dbReference type="EMBL" id="LQPJ01000097">
    <property type="protein sequence ID" value="ORW25500.1"/>
    <property type="molecule type" value="Genomic_DNA"/>
</dbReference>
<dbReference type="CDD" id="cd01097">
    <property type="entry name" value="Tetrahydromethanopterin_reductase"/>
    <property type="match status" value="1"/>
</dbReference>
<evidence type="ECO:0000313" key="4">
    <source>
        <dbReference type="EMBL" id="ORW25500.1"/>
    </source>
</evidence>
<evidence type="ECO:0000256" key="2">
    <source>
        <dbReference type="SAM" id="MobiDB-lite"/>
    </source>
</evidence>
<dbReference type="InterPro" id="IPR011251">
    <property type="entry name" value="Luciferase-like_dom"/>
</dbReference>
<protein>
    <recommendedName>
        <fullName evidence="3">Luciferase-like domain-containing protein</fullName>
    </recommendedName>
</protein>
<gene>
    <name evidence="4" type="ORF">AWC19_07005</name>
</gene>
<feature type="domain" description="Luciferase-like" evidence="3">
    <location>
        <begin position="11"/>
        <end position="306"/>
    </location>
</feature>
<dbReference type="STRING" id="153971.AWC19_07005"/>
<proteinExistence type="predicted"/>
<dbReference type="Pfam" id="PF00296">
    <property type="entry name" value="Bac_luciferase"/>
    <property type="match status" value="1"/>
</dbReference>
<dbReference type="AlphaFoldDB" id="A0A1X1ZQ72"/>
<dbReference type="InterPro" id="IPR036661">
    <property type="entry name" value="Luciferase-like_sf"/>
</dbReference>
<evidence type="ECO:0000259" key="3">
    <source>
        <dbReference type="Pfam" id="PF00296"/>
    </source>
</evidence>
<dbReference type="Gene3D" id="3.20.20.30">
    <property type="entry name" value="Luciferase-like domain"/>
    <property type="match status" value="1"/>
</dbReference>
<accession>A0A1X1ZQ72</accession>
<feature type="region of interest" description="Disordered" evidence="2">
    <location>
        <begin position="346"/>
        <end position="371"/>
    </location>
</feature>
<evidence type="ECO:0000256" key="1">
    <source>
        <dbReference type="ARBA" id="ARBA00023002"/>
    </source>
</evidence>
<reference evidence="4 5" key="1">
    <citation type="submission" date="2016-01" db="EMBL/GenBank/DDBJ databases">
        <title>The new phylogeny of the genus Mycobacterium.</title>
        <authorList>
            <person name="Tarcisio F."/>
            <person name="Conor M."/>
            <person name="Antonella G."/>
            <person name="Elisabetta G."/>
            <person name="Giulia F.S."/>
            <person name="Sara T."/>
            <person name="Anna F."/>
            <person name="Clotilde B."/>
            <person name="Roberto B."/>
            <person name="Veronica D.S."/>
            <person name="Fabio R."/>
            <person name="Monica P."/>
            <person name="Olivier J."/>
            <person name="Enrico T."/>
            <person name="Nicola S."/>
        </authorList>
    </citation>
    <scope>NUCLEOTIDE SEQUENCE [LARGE SCALE GENOMIC DNA]</scope>
    <source>
        <strain evidence="4 5">DSM 44572</strain>
    </source>
</reference>
<keyword evidence="1" id="KW-0560">Oxidoreductase</keyword>
<dbReference type="Proteomes" id="UP000193529">
    <property type="component" value="Unassembled WGS sequence"/>
</dbReference>
<dbReference type="SUPFAM" id="SSF51679">
    <property type="entry name" value="Bacterial luciferase-like"/>
    <property type="match status" value="1"/>
</dbReference>